<dbReference type="GO" id="GO:0003700">
    <property type="term" value="F:DNA-binding transcription factor activity"/>
    <property type="evidence" value="ECO:0007669"/>
    <property type="project" value="InterPro"/>
</dbReference>
<dbReference type="CDD" id="cd05013">
    <property type="entry name" value="SIS_RpiR"/>
    <property type="match status" value="1"/>
</dbReference>
<evidence type="ECO:0000256" key="4">
    <source>
        <dbReference type="ARBA" id="ARBA00023163"/>
    </source>
</evidence>
<dbReference type="GO" id="GO:0006096">
    <property type="term" value="P:glycolytic process"/>
    <property type="evidence" value="ECO:0007669"/>
    <property type="project" value="UniProtKB-KW"/>
</dbReference>
<dbReference type="SUPFAM" id="SSF53697">
    <property type="entry name" value="SIS domain"/>
    <property type="match status" value="1"/>
</dbReference>
<evidence type="ECO:0000256" key="1">
    <source>
        <dbReference type="ARBA" id="ARBA00023015"/>
    </source>
</evidence>
<keyword evidence="2" id="KW-0238">DNA-binding</keyword>
<protein>
    <submittedName>
        <fullName evidence="8">RpiR/GlvR family transcriptional regulator</fullName>
    </submittedName>
</protein>
<name>H1S418_9BURK</name>
<dbReference type="Gene3D" id="1.10.10.10">
    <property type="entry name" value="Winged helix-like DNA-binding domain superfamily/Winged helix DNA-binding domain"/>
    <property type="match status" value="1"/>
</dbReference>
<dbReference type="AlphaFoldDB" id="H1S418"/>
<dbReference type="Proteomes" id="UP000005808">
    <property type="component" value="Unassembled WGS sequence"/>
</dbReference>
<comment type="caution">
    <text evidence="8">The sequence shown here is derived from an EMBL/GenBank/DDBJ whole genome shotgun (WGS) entry which is preliminary data.</text>
</comment>
<feature type="compositionally biased region" description="Basic residues" evidence="5">
    <location>
        <begin position="350"/>
        <end position="360"/>
    </location>
</feature>
<sequence length="368" mass="39444">MTHGNGTHGSSGKNGGNGSNGSASIAERIARALPTLTPAHQRMAEYVLGNPFRAATMRIDEFADAVAVSVATANRFAHALGFEGFPQFRAELVRGFEATLAPVEKLRTELARPATVAEVFAASLEEDVRNLEASRRALDAETCERAVEAILAAERIFVVGFGASGFLAGLLQHGLDMSCRTVISVSGAGGASTAARQLFKLQPRDLLIVIGFPRYVYDTVTIAKRARSHGARILALTDGPTSPLAPLADIALYAQAGRQLSANSDAAVLAFIEALCGAVAYRAAHAVKAAAEMTEFLLPWLHGAPPDKGGTRVSRATTKRPKAAPRPPRHAAKKPPRTHREPHEHPSHCYPRRRRHHHPCRHEPREGS</sequence>
<dbReference type="InterPro" id="IPR035472">
    <property type="entry name" value="RpiR-like_SIS"/>
</dbReference>
<dbReference type="OrthoDB" id="8998729at2"/>
<gene>
    <name evidence="8" type="ORF">OR16_12490</name>
</gene>
<feature type="compositionally biased region" description="Gly residues" evidence="5">
    <location>
        <begin position="1"/>
        <end position="19"/>
    </location>
</feature>
<dbReference type="EMBL" id="AHJE01000029">
    <property type="protein sequence ID" value="EHP42657.1"/>
    <property type="molecule type" value="Genomic_DNA"/>
</dbReference>
<evidence type="ECO:0000259" key="6">
    <source>
        <dbReference type="PROSITE" id="PS51071"/>
    </source>
</evidence>
<evidence type="ECO:0000256" key="2">
    <source>
        <dbReference type="ARBA" id="ARBA00023125"/>
    </source>
</evidence>
<dbReference type="InterPro" id="IPR046348">
    <property type="entry name" value="SIS_dom_sf"/>
</dbReference>
<keyword evidence="1" id="KW-0805">Transcription regulation</keyword>
<dbReference type="PROSITE" id="PS51071">
    <property type="entry name" value="HTH_RPIR"/>
    <property type="match status" value="1"/>
</dbReference>
<evidence type="ECO:0000259" key="7">
    <source>
        <dbReference type="PROSITE" id="PS51464"/>
    </source>
</evidence>
<dbReference type="PROSITE" id="PS51464">
    <property type="entry name" value="SIS"/>
    <property type="match status" value="1"/>
</dbReference>
<evidence type="ECO:0000256" key="5">
    <source>
        <dbReference type="SAM" id="MobiDB-lite"/>
    </source>
</evidence>
<dbReference type="InterPro" id="IPR047640">
    <property type="entry name" value="RpiR-like"/>
</dbReference>
<evidence type="ECO:0000313" key="8">
    <source>
        <dbReference type="EMBL" id="EHP42657.1"/>
    </source>
</evidence>
<dbReference type="PATRIC" id="fig|1127483.3.peg.2506"/>
<dbReference type="Pfam" id="PF01418">
    <property type="entry name" value="HTH_6"/>
    <property type="match status" value="1"/>
</dbReference>
<accession>H1S418</accession>
<dbReference type="RefSeq" id="WP_006158132.1">
    <property type="nucleotide sequence ID" value="NZ_AHJE01000029.1"/>
</dbReference>
<feature type="region of interest" description="Disordered" evidence="5">
    <location>
        <begin position="1"/>
        <end position="22"/>
    </location>
</feature>
<dbReference type="InterPro" id="IPR036388">
    <property type="entry name" value="WH-like_DNA-bd_sf"/>
</dbReference>
<dbReference type="SUPFAM" id="SSF46689">
    <property type="entry name" value="Homeodomain-like"/>
    <property type="match status" value="1"/>
</dbReference>
<dbReference type="PANTHER" id="PTHR30514">
    <property type="entry name" value="GLUCOKINASE"/>
    <property type="match status" value="1"/>
</dbReference>
<dbReference type="Pfam" id="PF01380">
    <property type="entry name" value="SIS"/>
    <property type="match status" value="1"/>
</dbReference>
<proteinExistence type="predicted"/>
<keyword evidence="3" id="KW-0324">Glycolysis</keyword>
<feature type="compositionally biased region" description="Basic residues" evidence="5">
    <location>
        <begin position="317"/>
        <end position="337"/>
    </location>
</feature>
<feature type="domain" description="HTH rpiR-type" evidence="6">
    <location>
        <begin position="23"/>
        <end position="99"/>
    </location>
</feature>
<dbReference type="GO" id="GO:0097367">
    <property type="term" value="F:carbohydrate derivative binding"/>
    <property type="evidence" value="ECO:0007669"/>
    <property type="project" value="InterPro"/>
</dbReference>
<feature type="domain" description="SIS" evidence="7">
    <location>
        <begin position="146"/>
        <end position="277"/>
    </location>
</feature>
<dbReference type="Gene3D" id="3.40.50.10490">
    <property type="entry name" value="Glucose-6-phosphate isomerase like protein, domain 1"/>
    <property type="match status" value="1"/>
</dbReference>
<evidence type="ECO:0000256" key="3">
    <source>
        <dbReference type="ARBA" id="ARBA00023152"/>
    </source>
</evidence>
<keyword evidence="4" id="KW-0804">Transcription</keyword>
<dbReference type="GO" id="GO:0003677">
    <property type="term" value="F:DNA binding"/>
    <property type="evidence" value="ECO:0007669"/>
    <property type="project" value="UniProtKB-KW"/>
</dbReference>
<evidence type="ECO:0000313" key="9">
    <source>
        <dbReference type="Proteomes" id="UP000005808"/>
    </source>
</evidence>
<organism evidence="8 9">
    <name type="scientific">Cupriavidus basilensis OR16</name>
    <dbReference type="NCBI Taxonomy" id="1127483"/>
    <lineage>
        <taxon>Bacteria</taxon>
        <taxon>Pseudomonadati</taxon>
        <taxon>Pseudomonadota</taxon>
        <taxon>Betaproteobacteria</taxon>
        <taxon>Burkholderiales</taxon>
        <taxon>Burkholderiaceae</taxon>
        <taxon>Cupriavidus</taxon>
    </lineage>
</organism>
<reference evidence="8 9" key="1">
    <citation type="journal article" date="2012" name="J. Bacteriol.">
        <title>De Novo Genome Project of Cupriavidus basilensis OR16.</title>
        <authorList>
            <person name="Cserhati M."/>
            <person name="Kriszt B."/>
            <person name="Szoboszlay S."/>
            <person name="Toth A."/>
            <person name="Szabo I."/>
            <person name="Tancsics A."/>
            <person name="Nagy I."/>
            <person name="Horvath B."/>
            <person name="Nagy I."/>
            <person name="Kukolya J."/>
        </authorList>
    </citation>
    <scope>NUCLEOTIDE SEQUENCE [LARGE SCALE GENOMIC DNA]</scope>
    <source>
        <strain evidence="8 9">OR16</strain>
    </source>
</reference>
<feature type="compositionally biased region" description="Basic and acidic residues" evidence="5">
    <location>
        <begin position="338"/>
        <end position="347"/>
    </location>
</feature>
<dbReference type="InterPro" id="IPR009057">
    <property type="entry name" value="Homeodomain-like_sf"/>
</dbReference>
<dbReference type="InterPro" id="IPR001347">
    <property type="entry name" value="SIS_dom"/>
</dbReference>
<dbReference type="InterPro" id="IPR000281">
    <property type="entry name" value="HTH_RpiR"/>
</dbReference>
<feature type="region of interest" description="Disordered" evidence="5">
    <location>
        <begin position="307"/>
        <end position="368"/>
    </location>
</feature>